<evidence type="ECO:0000313" key="2">
    <source>
        <dbReference type="Proteomes" id="UP000298471"/>
    </source>
</evidence>
<accession>A0A4Z0PUP2</accession>
<dbReference type="OrthoDB" id="886795at2"/>
<comment type="caution">
    <text evidence="1">The sequence shown here is derived from an EMBL/GenBank/DDBJ whole genome shotgun (WGS) entry which is preliminary data.</text>
</comment>
<reference evidence="1 2" key="1">
    <citation type="submission" date="2019-04" db="EMBL/GenBank/DDBJ databases">
        <authorList>
            <person name="Feng G."/>
            <person name="Zhang J."/>
            <person name="Zhu H."/>
        </authorList>
    </citation>
    <scope>NUCLEOTIDE SEQUENCE [LARGE SCALE GENOMIC DNA]</scope>
    <source>
        <strain evidence="1 2">9PBR-1</strain>
    </source>
</reference>
<dbReference type="EMBL" id="SRMB01000008">
    <property type="protein sequence ID" value="TGE20974.1"/>
    <property type="molecule type" value="Genomic_DNA"/>
</dbReference>
<keyword evidence="2" id="KW-1185">Reference proteome</keyword>
<dbReference type="RefSeq" id="WP_135399111.1">
    <property type="nucleotide sequence ID" value="NZ_SRMB01000008.1"/>
</dbReference>
<sequence>MTLDTFNLLSYERQVSLVFASATFLATRWQNQEAVNLYYLAGQQKGVFVELFYDTQAKAIVRLRAFTSGRLLAEYAAFIQLSDMS</sequence>
<dbReference type="AlphaFoldDB" id="A0A4Z0PUP2"/>
<dbReference type="Proteomes" id="UP000298471">
    <property type="component" value="Unassembled WGS sequence"/>
</dbReference>
<name>A0A4Z0PUP2_9BACT</name>
<evidence type="ECO:0000313" key="1">
    <source>
        <dbReference type="EMBL" id="TGE20974.1"/>
    </source>
</evidence>
<protein>
    <submittedName>
        <fullName evidence="1">Uncharacterized protein</fullName>
    </submittedName>
</protein>
<proteinExistence type="predicted"/>
<gene>
    <name evidence="1" type="ORF">E5K02_24735</name>
</gene>
<organism evidence="1 2">
    <name type="scientific">Hymenobacter metallicola</name>
    <dbReference type="NCBI Taxonomy" id="2563114"/>
    <lineage>
        <taxon>Bacteria</taxon>
        <taxon>Pseudomonadati</taxon>
        <taxon>Bacteroidota</taxon>
        <taxon>Cytophagia</taxon>
        <taxon>Cytophagales</taxon>
        <taxon>Hymenobacteraceae</taxon>
        <taxon>Hymenobacter</taxon>
    </lineage>
</organism>